<dbReference type="SUPFAM" id="SSF82919">
    <property type="entry name" value="Zn-finger domain of Sec23/24"/>
    <property type="match status" value="1"/>
</dbReference>
<sequence length="738" mass="82932">MATYLEFIQQNEERDGVRFSWNVWPSSRLEATRMVVPLACILTPLKERPDLPPVQYEPVLCSRPTCKAILNPLCQVDYRAKLWACNFCFQRNQFPPAYAGISEVNQPAELMPQFSTVEYVIQRGAQSPLIFLYVVDTCLEEDDLQALRESLQMSLSLLPPDALVGLITFGRMVQVHELSCEGISKSYVFRGTKDLTAKQIQDMLGLTKPAVPVHPARPAQPQEHPSISSRFLQPIHKIDMNLTDLLGELQRDPWPVPQGKRPLRSTGVALSIAVGLLEGTFPNTGARIMLFIGGPPTQGPGMVVGDELKVPIRSWHDIEKDNARFMKKATKHYEMLANRAAANGHCVDIYACALDQTGLLEMKCCTNLTGGHMVMGDSFNTSLFKQTFQRIFSKDFNGNFRMAFGATLEVKTSRELKVAGAIGPCVSLNVKGPCVSENELGVGGTSQWKICGLDPTSTLGIYFEVVNQHNAPIPQGGRGAIQFVTHYQHSSTQRRIRVTTIARNWADAQSQLKHIEAAFDQEAAAVLMARLGVFRAESEEGPDVLRWLDRQLIRLCQKFGQYTKEDPSSFRLSDSFSLYPQFMFHLRRSPFLQVFNNSPDESSYYRHHFARQDLTQSLIMIQPILYSYSFHGPPETIAQWQKAGYQDMPEYENFKHLLQAPLDDAQEILHARFPMPRYVSTEHGGSQARFLLSKVNPSQTHNNLYAWGQETGAPILTDDVSLQVFMDHLKKLAVSSAC</sequence>
<evidence type="ECO:0000256" key="8">
    <source>
        <dbReference type="ARBA" id="ARBA00022892"/>
    </source>
</evidence>
<evidence type="ECO:0000259" key="15">
    <source>
        <dbReference type="Pfam" id="PF04810"/>
    </source>
</evidence>
<evidence type="ECO:0000256" key="2">
    <source>
        <dbReference type="ARBA" id="ARBA00009210"/>
    </source>
</evidence>
<dbReference type="Pfam" id="PF04815">
    <property type="entry name" value="Sec23_helical"/>
    <property type="match status" value="1"/>
</dbReference>
<dbReference type="InterPro" id="IPR037364">
    <property type="entry name" value="Sec23"/>
</dbReference>
<evidence type="ECO:0000259" key="17">
    <source>
        <dbReference type="Pfam" id="PF04815"/>
    </source>
</evidence>
<keyword evidence="10 13" id="KW-0472">Membrane</keyword>
<dbReference type="Gene3D" id="3.40.50.410">
    <property type="entry name" value="von Willebrand factor, type A domain"/>
    <property type="match status" value="1"/>
</dbReference>
<dbReference type="InterPro" id="IPR036465">
    <property type="entry name" value="vWFA_dom_sf"/>
</dbReference>
<evidence type="ECO:0000256" key="12">
    <source>
        <dbReference type="ARBA" id="ARBA00037370"/>
    </source>
</evidence>
<accession>A0A8C0DJ54</accession>
<dbReference type="SUPFAM" id="SSF81995">
    <property type="entry name" value="beta-sandwich domain of Sec23/24"/>
    <property type="match status" value="1"/>
</dbReference>
<dbReference type="InterPro" id="IPR012990">
    <property type="entry name" value="Beta-sandwich_Sec23_24"/>
</dbReference>
<dbReference type="FunFam" id="1.20.120.730:FF:000003">
    <property type="entry name" value="Protein transport protein SEC23"/>
    <property type="match status" value="1"/>
</dbReference>
<dbReference type="GO" id="GO:0005789">
    <property type="term" value="C:endoplasmic reticulum membrane"/>
    <property type="evidence" value="ECO:0007669"/>
    <property type="project" value="UniProtKB-SubCell"/>
</dbReference>
<evidence type="ECO:0000256" key="7">
    <source>
        <dbReference type="ARBA" id="ARBA00022833"/>
    </source>
</evidence>
<dbReference type="InterPro" id="IPR007123">
    <property type="entry name" value="Gelsolin-like_dom"/>
</dbReference>
<dbReference type="Gene3D" id="3.40.20.10">
    <property type="entry name" value="Severin"/>
    <property type="match status" value="1"/>
</dbReference>
<dbReference type="InterPro" id="IPR006896">
    <property type="entry name" value="Sec23/24_trunk_dom"/>
</dbReference>
<dbReference type="Gene3D" id="2.30.30.380">
    <property type="entry name" value="Zn-finger domain of Sec23/24"/>
    <property type="match status" value="1"/>
</dbReference>
<feature type="domain" description="Zinc finger Sec23/Sec24-type" evidence="15">
    <location>
        <begin position="58"/>
        <end position="98"/>
    </location>
</feature>
<evidence type="ECO:0000256" key="9">
    <source>
        <dbReference type="ARBA" id="ARBA00022927"/>
    </source>
</evidence>
<evidence type="ECO:0000256" key="6">
    <source>
        <dbReference type="ARBA" id="ARBA00022824"/>
    </source>
</evidence>
<organism evidence="19">
    <name type="scientific">Balaenoptera musculus</name>
    <name type="common">Blue whale</name>
    <dbReference type="NCBI Taxonomy" id="9771"/>
    <lineage>
        <taxon>Eukaryota</taxon>
        <taxon>Metazoa</taxon>
        <taxon>Chordata</taxon>
        <taxon>Craniata</taxon>
        <taxon>Vertebrata</taxon>
        <taxon>Euteleostomi</taxon>
        <taxon>Mammalia</taxon>
        <taxon>Eutheria</taxon>
        <taxon>Laurasiatheria</taxon>
        <taxon>Artiodactyla</taxon>
        <taxon>Whippomorpha</taxon>
        <taxon>Cetacea</taxon>
        <taxon>Mysticeti</taxon>
        <taxon>Balaenopteridae</taxon>
        <taxon>Balaenoptera</taxon>
    </lineage>
</organism>
<dbReference type="GO" id="GO:0005096">
    <property type="term" value="F:GTPase activator activity"/>
    <property type="evidence" value="ECO:0007669"/>
    <property type="project" value="TreeGrafter"/>
</dbReference>
<dbReference type="InterPro" id="IPR036175">
    <property type="entry name" value="Sec23/24_helical_dom_sf"/>
</dbReference>
<dbReference type="GO" id="GO:0090110">
    <property type="term" value="P:COPII-coated vesicle cargo loading"/>
    <property type="evidence" value="ECO:0007669"/>
    <property type="project" value="TreeGrafter"/>
</dbReference>
<dbReference type="GO" id="GO:0008270">
    <property type="term" value="F:zinc ion binding"/>
    <property type="evidence" value="ECO:0007669"/>
    <property type="project" value="InterPro"/>
</dbReference>
<dbReference type="Pfam" id="PF08033">
    <property type="entry name" value="Sec23_BS"/>
    <property type="match status" value="1"/>
</dbReference>
<evidence type="ECO:0000313" key="19">
    <source>
        <dbReference type="Ensembl" id="ENSBMSP00010020708.1"/>
    </source>
</evidence>
<dbReference type="FunFam" id="3.40.50.410:FF:000011">
    <property type="entry name" value="Protein transport protein SEC23"/>
    <property type="match status" value="1"/>
</dbReference>
<keyword evidence="6 13" id="KW-0256">Endoplasmic reticulum</keyword>
<dbReference type="GO" id="GO:0070971">
    <property type="term" value="C:endoplasmic reticulum exit site"/>
    <property type="evidence" value="ECO:0007669"/>
    <property type="project" value="TreeGrafter"/>
</dbReference>
<dbReference type="Pfam" id="PF04811">
    <property type="entry name" value="Sec23_trunk"/>
    <property type="match status" value="1"/>
</dbReference>
<protein>
    <recommendedName>
        <fullName evidence="13">Protein transport protein SEC23</fullName>
    </recommendedName>
</protein>
<dbReference type="FunFam" id="2.30.30.380:FF:000001">
    <property type="entry name" value="Protein transport protein SEC23"/>
    <property type="match status" value="1"/>
</dbReference>
<dbReference type="CDD" id="cd01478">
    <property type="entry name" value="Sec23-like"/>
    <property type="match status" value="1"/>
</dbReference>
<feature type="domain" description="Sec23/Sec24 helical" evidence="17">
    <location>
        <begin position="520"/>
        <end position="618"/>
    </location>
</feature>
<dbReference type="Pfam" id="PF04810">
    <property type="entry name" value="zf-Sec23_Sec24"/>
    <property type="match status" value="1"/>
</dbReference>
<feature type="domain" description="Sec23/Sec24 trunk" evidence="16">
    <location>
        <begin position="127"/>
        <end position="392"/>
    </location>
</feature>
<keyword evidence="4 13" id="KW-0963">Cytoplasm</keyword>
<comment type="subcellular location">
    <subcellularLocation>
        <location evidence="13">Cytoplasmic vesicle</location>
        <location evidence="13">COPII-coated vesicle membrane</location>
        <topology evidence="13">Peripheral membrane protein</topology>
        <orientation evidence="13">Cytoplasmic side</orientation>
    </subcellularLocation>
    <subcellularLocation>
        <location evidence="1 13">Endoplasmic reticulum membrane</location>
        <topology evidence="1 13">Peripheral membrane protein</topology>
        <orientation evidence="1 13">Cytoplasmic side</orientation>
    </subcellularLocation>
    <subcellularLocation>
        <location evidence="13">Cytoplasm</location>
        <location evidence="13">Cytosol</location>
    </subcellularLocation>
</comment>
<evidence type="ECO:0000256" key="4">
    <source>
        <dbReference type="ARBA" id="ARBA00022490"/>
    </source>
</evidence>
<dbReference type="GeneTree" id="ENSGT00390000006916"/>
<keyword evidence="3 13" id="KW-0813">Transport</keyword>
<dbReference type="InterPro" id="IPR006895">
    <property type="entry name" value="Znf_Sec23_Sec24"/>
</dbReference>
<dbReference type="AlphaFoldDB" id="A0A8C0DJ54"/>
<dbReference type="PANTHER" id="PTHR11141:SF10">
    <property type="entry name" value="PROTEIN TRANSPORT PROTEIN SEC23B"/>
    <property type="match status" value="1"/>
</dbReference>
<keyword evidence="8 13" id="KW-0931">ER-Golgi transport</keyword>
<evidence type="ECO:0000256" key="10">
    <source>
        <dbReference type="ARBA" id="ARBA00023136"/>
    </source>
</evidence>
<dbReference type="GO" id="GO:0030127">
    <property type="term" value="C:COPII vesicle coat"/>
    <property type="evidence" value="ECO:0007669"/>
    <property type="project" value="InterPro"/>
</dbReference>
<dbReference type="GO" id="GO:0005829">
    <property type="term" value="C:cytosol"/>
    <property type="evidence" value="ECO:0007669"/>
    <property type="project" value="UniProtKB-SubCell"/>
</dbReference>
<comment type="function">
    <text evidence="12">Component of the coat protein complex II (COPII) which promotes the formation of transport vesicles from the endoplasmic reticulum (ER). The coat has two main functions, the physical deformation of the endoplasmic reticulum membrane into vesicles and the selection of cargo molecules for their transport to the Golgi complex.</text>
</comment>
<keyword evidence="5 13" id="KW-0479">Metal-binding</keyword>
<gene>
    <name evidence="19" type="primary">SEC23B</name>
</gene>
<feature type="domain" description="Sec23/Sec24 beta-sandwich" evidence="18">
    <location>
        <begin position="403"/>
        <end position="506"/>
    </location>
</feature>
<dbReference type="Ensembl" id="ENSBMST00010022858.1">
    <property type="protein sequence ID" value="ENSBMSP00010020708.1"/>
    <property type="gene ID" value="ENSBMSG00010015074.1"/>
</dbReference>
<dbReference type="InterPro" id="IPR036174">
    <property type="entry name" value="Znf_Sec23_Sec24_sf"/>
</dbReference>
<name>A0A8C0DJ54_BALMU</name>
<evidence type="ECO:0000256" key="1">
    <source>
        <dbReference type="ARBA" id="ARBA00004397"/>
    </source>
</evidence>
<evidence type="ECO:0000256" key="5">
    <source>
        <dbReference type="ARBA" id="ARBA00022723"/>
    </source>
</evidence>
<keyword evidence="9 13" id="KW-0653">Protein transport</keyword>
<feature type="domain" description="Gelsolin-like" evidence="14">
    <location>
        <begin position="636"/>
        <end position="691"/>
    </location>
</feature>
<dbReference type="GO" id="GO:0006886">
    <property type="term" value="P:intracellular protein transport"/>
    <property type="evidence" value="ECO:0007669"/>
    <property type="project" value="InterPro"/>
</dbReference>
<keyword evidence="11 13" id="KW-0968">Cytoplasmic vesicle</keyword>
<comment type="similarity">
    <text evidence="2 13">Belongs to the SEC23/SEC24 family. SEC23 subfamily.</text>
</comment>
<dbReference type="PANTHER" id="PTHR11141">
    <property type="entry name" value="PROTEIN TRANSPORT PROTEIN SEC23"/>
    <property type="match status" value="1"/>
</dbReference>
<dbReference type="SUPFAM" id="SSF53300">
    <property type="entry name" value="vWA-like"/>
    <property type="match status" value="1"/>
</dbReference>
<dbReference type="FunFam" id="2.60.40.1670:FF:000006">
    <property type="entry name" value="Protein transport protein SEC23"/>
    <property type="match status" value="1"/>
</dbReference>
<evidence type="ECO:0000259" key="14">
    <source>
        <dbReference type="Pfam" id="PF00626"/>
    </source>
</evidence>
<dbReference type="InterPro" id="IPR036180">
    <property type="entry name" value="Gelsolin-like_dom_sf"/>
</dbReference>
<evidence type="ECO:0000256" key="11">
    <source>
        <dbReference type="ARBA" id="ARBA00023329"/>
    </source>
</evidence>
<dbReference type="Gene3D" id="2.60.40.1670">
    <property type="entry name" value="beta-sandwich domain of Sec23/24"/>
    <property type="match status" value="1"/>
</dbReference>
<keyword evidence="7 13" id="KW-0862">Zinc</keyword>
<evidence type="ECO:0000259" key="16">
    <source>
        <dbReference type="Pfam" id="PF04811"/>
    </source>
</evidence>
<reference evidence="19" key="1">
    <citation type="submission" date="2023-09" db="UniProtKB">
        <authorList>
            <consortium name="Ensembl"/>
        </authorList>
    </citation>
    <scope>IDENTIFICATION</scope>
</reference>
<dbReference type="Pfam" id="PF00626">
    <property type="entry name" value="Gelsolin"/>
    <property type="match status" value="1"/>
</dbReference>
<evidence type="ECO:0000256" key="13">
    <source>
        <dbReference type="RuleBase" id="RU365030"/>
    </source>
</evidence>
<dbReference type="InterPro" id="IPR006900">
    <property type="entry name" value="Sec23/24_helical_dom"/>
</dbReference>
<dbReference type="SUPFAM" id="SSF82754">
    <property type="entry name" value="C-terminal, gelsolin-like domain of Sec23/24"/>
    <property type="match status" value="1"/>
</dbReference>
<evidence type="ECO:0000256" key="3">
    <source>
        <dbReference type="ARBA" id="ARBA00022448"/>
    </source>
</evidence>
<dbReference type="InterPro" id="IPR029006">
    <property type="entry name" value="ADF-H/Gelsolin-like_dom_sf"/>
</dbReference>
<dbReference type="SUPFAM" id="SSF81811">
    <property type="entry name" value="Helical domain of Sec23/24"/>
    <property type="match status" value="1"/>
</dbReference>
<dbReference type="Gene3D" id="1.20.120.730">
    <property type="entry name" value="Sec23/Sec24 helical domain"/>
    <property type="match status" value="1"/>
</dbReference>
<evidence type="ECO:0000259" key="18">
    <source>
        <dbReference type="Pfam" id="PF08033"/>
    </source>
</evidence>
<proteinExistence type="inferred from homology"/>